<dbReference type="eggNOG" id="ENOG5033VJB">
    <property type="taxonomic scope" value="Bacteria"/>
</dbReference>
<keyword evidence="3" id="KW-1185">Reference proteome</keyword>
<accession>K9X499</accession>
<reference evidence="2 3" key="1">
    <citation type="submission" date="2012-06" db="EMBL/GenBank/DDBJ databases">
        <title>Finished chromosome of genome of Cylindrospermum stagnale PCC 7417.</title>
        <authorList>
            <consortium name="US DOE Joint Genome Institute"/>
            <person name="Gugger M."/>
            <person name="Coursin T."/>
            <person name="Rippka R."/>
            <person name="Tandeau De Marsac N."/>
            <person name="Huntemann M."/>
            <person name="Wei C.-L."/>
            <person name="Han J."/>
            <person name="Detter J.C."/>
            <person name="Han C."/>
            <person name="Tapia R."/>
            <person name="Chen A."/>
            <person name="Kyrpides N."/>
            <person name="Mavromatis K."/>
            <person name="Markowitz V."/>
            <person name="Szeto E."/>
            <person name="Ivanova N."/>
            <person name="Pagani I."/>
            <person name="Pati A."/>
            <person name="Goodwin L."/>
            <person name="Nordberg H.P."/>
            <person name="Cantor M.N."/>
            <person name="Hua S.X."/>
            <person name="Woyke T."/>
            <person name="Kerfeld C.A."/>
        </authorList>
    </citation>
    <scope>NUCLEOTIDE SEQUENCE [LARGE SCALE GENOMIC DNA]</scope>
    <source>
        <strain evidence="2 3">PCC 7417</strain>
    </source>
</reference>
<dbReference type="KEGG" id="csg:Cylst_4403"/>
<evidence type="ECO:0000259" key="1">
    <source>
        <dbReference type="Pfam" id="PF14028"/>
    </source>
</evidence>
<dbReference type="Pfam" id="PF14028">
    <property type="entry name" value="Lant_dehydr_C"/>
    <property type="match status" value="1"/>
</dbReference>
<gene>
    <name evidence="2" type="ORF">Cylst_4403</name>
</gene>
<dbReference type="OrthoDB" id="4678170at2"/>
<dbReference type="Proteomes" id="UP000010475">
    <property type="component" value="Chromosome"/>
</dbReference>
<dbReference type="RefSeq" id="WP_015209734.1">
    <property type="nucleotide sequence ID" value="NC_019757.1"/>
</dbReference>
<dbReference type="InterPro" id="IPR023809">
    <property type="entry name" value="Thiopep_bacteriocin_synth_dom"/>
</dbReference>
<evidence type="ECO:0000313" key="3">
    <source>
        <dbReference type="Proteomes" id="UP000010475"/>
    </source>
</evidence>
<name>K9X499_9NOST</name>
<protein>
    <submittedName>
        <fullName evidence="2">Thiopeptide-type bacteriocin biosynthesis domain protein</fullName>
    </submittedName>
</protein>
<evidence type="ECO:0000313" key="2">
    <source>
        <dbReference type="EMBL" id="AFZ26492.1"/>
    </source>
</evidence>
<organism evidence="2 3">
    <name type="scientific">Cylindrospermum stagnale PCC 7417</name>
    <dbReference type="NCBI Taxonomy" id="56107"/>
    <lineage>
        <taxon>Bacteria</taxon>
        <taxon>Bacillati</taxon>
        <taxon>Cyanobacteriota</taxon>
        <taxon>Cyanophyceae</taxon>
        <taxon>Nostocales</taxon>
        <taxon>Nostocaceae</taxon>
        <taxon>Cylindrospermum</taxon>
    </lineage>
</organism>
<dbReference type="NCBIfam" id="TIGR03891">
    <property type="entry name" value="thiopep_ocin"/>
    <property type="match status" value="1"/>
</dbReference>
<dbReference type="EMBL" id="CP003642">
    <property type="protein sequence ID" value="AFZ26492.1"/>
    <property type="molecule type" value="Genomic_DNA"/>
</dbReference>
<dbReference type="HOGENOM" id="CLU_985976_0_0_3"/>
<sequence length="282" mass="32418">MTNKLNSTQQDWENGQWVQLNVGLVRHQEGALPSARALFAQIAPLVTHWRNSGLLRWFFFMRKPPDVRLRFFIKVEQQEVMGKSTRIAIAELSDLMYTLERENFINLFFFSDYQPETERFGGLAAMKWVHQHFDVDTSMWLILDYLYRDNLSVIPKDLLLTTLSNDLFTRGLLDKVSMQAAWRSLGALIPAPPGTTIPAVELFSIETLCKSRCVKGQEADVLQLYATANDVLAKELVNLQDIGQLTQNLADIFATVAMFNFHRHGFDWRHSGRLIEAILRTL</sequence>
<feature type="domain" description="Thiopeptide-type bacteriocin biosynthesis" evidence="1">
    <location>
        <begin position="36"/>
        <end position="147"/>
    </location>
</feature>
<dbReference type="AlphaFoldDB" id="K9X499"/>
<proteinExistence type="predicted"/>